<dbReference type="Proteomes" id="UP001595445">
    <property type="component" value="Unassembled WGS sequence"/>
</dbReference>
<comment type="caution">
    <text evidence="6">The sequence shown here is derived from an EMBL/GenBank/DDBJ whole genome shotgun (WGS) entry which is preliminary data.</text>
</comment>
<comment type="similarity">
    <text evidence="1">Belongs to the PanB family.</text>
</comment>
<evidence type="ECO:0000313" key="6">
    <source>
        <dbReference type="EMBL" id="MFC3086270.1"/>
    </source>
</evidence>
<dbReference type="PANTHER" id="PTHR20881:SF0">
    <property type="entry name" value="3-METHYL-2-OXOBUTANOATE HYDROXYMETHYLTRANSFERASE"/>
    <property type="match status" value="1"/>
</dbReference>
<sequence>MAEPQRKKVTLNSLREKKKRGERITSIGVYDSPLAAIADNVGFDLLIIGNAGPMSLFGHSDPTTVKFEEQLFMTQAVSRVTKYGLIVAHMPYQTYHASKEDAIRHAGRLITEGGAHAVKCEGNRYTAEYVAEIVRAGIPVMGHIGMQASRRVEQSGFGVKGRRFEDAKDIIDGADAFVEAGVFAFILEQVPAELADFITRRYDVPVITLGGGTKADGVYHISGDVVGYSAFPMPKNRRSFTNVQPLLEEGISKYKDAVLKGEYPLDGDSFAMNEGEFDKLTSHFKAQAQPTRN</sequence>
<evidence type="ECO:0000256" key="3">
    <source>
        <dbReference type="ARBA" id="ARBA00012618"/>
    </source>
</evidence>
<dbReference type="InterPro" id="IPR040442">
    <property type="entry name" value="Pyrv_kinase-like_dom_sf"/>
</dbReference>
<reference evidence="7" key="1">
    <citation type="journal article" date="2019" name="Int. J. Syst. Evol. Microbiol.">
        <title>The Global Catalogue of Microorganisms (GCM) 10K type strain sequencing project: providing services to taxonomists for standard genome sequencing and annotation.</title>
        <authorList>
            <consortium name="The Broad Institute Genomics Platform"/>
            <consortium name="The Broad Institute Genome Sequencing Center for Infectious Disease"/>
            <person name="Wu L."/>
            <person name="Ma J."/>
        </authorList>
    </citation>
    <scope>NUCLEOTIDE SEQUENCE [LARGE SCALE GENOMIC DNA]</scope>
    <source>
        <strain evidence="7">KCTC 62102</strain>
    </source>
</reference>
<protein>
    <recommendedName>
        <fullName evidence="3">3-methyl-2-oxobutanoate hydroxymethyltransferase</fullName>
        <ecNumber evidence="3">2.1.2.11</ecNumber>
    </recommendedName>
</protein>
<evidence type="ECO:0000256" key="2">
    <source>
        <dbReference type="ARBA" id="ARBA00011424"/>
    </source>
</evidence>
<proteinExistence type="inferred from homology"/>
<accession>A0ABV7DUC4</accession>
<name>A0ABV7DUC4_9RHOB</name>
<keyword evidence="7" id="KW-1185">Reference proteome</keyword>
<dbReference type="SUPFAM" id="SSF51621">
    <property type="entry name" value="Phosphoenolpyruvate/pyruvate domain"/>
    <property type="match status" value="1"/>
</dbReference>
<dbReference type="EMBL" id="JBHRSM010000016">
    <property type="protein sequence ID" value="MFC3086270.1"/>
    <property type="molecule type" value="Genomic_DNA"/>
</dbReference>
<gene>
    <name evidence="6" type="ORF">ACFOD6_09450</name>
</gene>
<organism evidence="6 7">
    <name type="scientific">Tabrizicola soli</name>
    <dbReference type="NCBI Taxonomy" id="2185115"/>
    <lineage>
        <taxon>Bacteria</taxon>
        <taxon>Pseudomonadati</taxon>
        <taxon>Pseudomonadota</taxon>
        <taxon>Alphaproteobacteria</taxon>
        <taxon>Rhodobacterales</taxon>
        <taxon>Paracoccaceae</taxon>
        <taxon>Tabrizicola</taxon>
    </lineage>
</organism>
<dbReference type="EC" id="2.1.2.11" evidence="3"/>
<dbReference type="RefSeq" id="WP_197646800.1">
    <property type="nucleotide sequence ID" value="NZ_JAEACP010000020.1"/>
</dbReference>
<comment type="subunit">
    <text evidence="2">Homodecamer; pentamer of dimers.</text>
</comment>
<evidence type="ECO:0000313" key="7">
    <source>
        <dbReference type="Proteomes" id="UP001595445"/>
    </source>
</evidence>
<evidence type="ECO:0000256" key="1">
    <source>
        <dbReference type="ARBA" id="ARBA00008676"/>
    </source>
</evidence>
<dbReference type="PANTHER" id="PTHR20881">
    <property type="entry name" value="3-METHYL-2-OXOBUTANOATE HYDROXYMETHYLTRANSFERASE"/>
    <property type="match status" value="1"/>
</dbReference>
<dbReference type="Pfam" id="PF02548">
    <property type="entry name" value="Pantoate_transf"/>
    <property type="match status" value="1"/>
</dbReference>
<evidence type="ECO:0000256" key="5">
    <source>
        <dbReference type="ARBA" id="ARBA00022679"/>
    </source>
</evidence>
<dbReference type="InterPro" id="IPR015813">
    <property type="entry name" value="Pyrv/PenolPyrv_kinase-like_dom"/>
</dbReference>
<keyword evidence="4" id="KW-0566">Pantothenate biosynthesis</keyword>
<dbReference type="Gene3D" id="3.20.20.60">
    <property type="entry name" value="Phosphoenolpyruvate-binding domains"/>
    <property type="match status" value="1"/>
</dbReference>
<evidence type="ECO:0000256" key="4">
    <source>
        <dbReference type="ARBA" id="ARBA00022655"/>
    </source>
</evidence>
<keyword evidence="5" id="KW-0808">Transferase</keyword>
<dbReference type="InterPro" id="IPR003700">
    <property type="entry name" value="Pantoate_hydroxy_MeTrfase"/>
</dbReference>
<dbReference type="PIRSF" id="PIRSF000388">
    <property type="entry name" value="Pantoate_hydroxy_MeTrfase"/>
    <property type="match status" value="1"/>
</dbReference>